<reference evidence="6" key="1">
    <citation type="journal article" date="2019" name="Mitochondrial DNA Part B Resour">
        <title>The mitochondrial genome of the ciliate Pseudourostyla cristata (Ciliophora, Urostylida).</title>
        <authorList>
            <person name="Park K.-M."/>
            <person name="Min G.-S."/>
            <person name="Kim S."/>
        </authorList>
    </citation>
    <scope>NUCLEOTIDE SEQUENCE</scope>
</reference>
<keyword evidence="3 5" id="KW-1133">Transmembrane helix</keyword>
<name>A0A4P9JLF4_9SPIT</name>
<feature type="transmembrane region" description="Helical" evidence="5">
    <location>
        <begin position="50"/>
        <end position="71"/>
    </location>
</feature>
<sequence>MWDLKLYLIYYFYFIDYFMFNLLFMIFNIIDTVYHNGFFNINWKIYYQFAQNTTIFFGIKFLLCIFFLILIRGGTPRYRYDYLTKLGWLKFISLTLLIFFSILLMFLLFN</sequence>
<feature type="transmembrane region" description="Helical" evidence="5">
    <location>
        <begin position="91"/>
        <end position="109"/>
    </location>
</feature>
<evidence type="ECO:0000256" key="4">
    <source>
        <dbReference type="ARBA" id="ARBA00023136"/>
    </source>
</evidence>
<gene>
    <name evidence="6" type="primary">nad1b</name>
</gene>
<protein>
    <submittedName>
        <fullName evidence="6">NADH dehydrogenase subunit 1b</fullName>
    </submittedName>
</protein>
<dbReference type="Pfam" id="PF00146">
    <property type="entry name" value="NADHdh"/>
    <property type="match status" value="1"/>
</dbReference>
<evidence type="ECO:0000313" key="6">
    <source>
        <dbReference type="EMBL" id="QCU82624.1"/>
    </source>
</evidence>
<geneLocation type="mitochondrion" evidence="6"/>
<dbReference type="InterPro" id="IPR001694">
    <property type="entry name" value="NADH_UbQ_OxRdtase_su1/FPO"/>
</dbReference>
<proteinExistence type="predicted"/>
<keyword evidence="4 5" id="KW-0472">Membrane</keyword>
<organism evidence="6">
    <name type="scientific">Pseudourostyla cristata</name>
    <dbReference type="NCBI Taxonomy" id="293816"/>
    <lineage>
        <taxon>Eukaryota</taxon>
        <taxon>Sar</taxon>
        <taxon>Alveolata</taxon>
        <taxon>Ciliophora</taxon>
        <taxon>Intramacronucleata</taxon>
        <taxon>Spirotrichea</taxon>
        <taxon>Stichotrichia</taxon>
        <taxon>Urostylida</taxon>
        <taxon>Pseudourostylidae</taxon>
        <taxon>Pseudourostyla</taxon>
    </lineage>
</organism>
<evidence type="ECO:0000256" key="2">
    <source>
        <dbReference type="ARBA" id="ARBA00022692"/>
    </source>
</evidence>
<keyword evidence="2 5" id="KW-0812">Transmembrane</keyword>
<feature type="transmembrane region" description="Helical" evidence="5">
    <location>
        <begin position="7"/>
        <end position="30"/>
    </location>
</feature>
<evidence type="ECO:0000256" key="3">
    <source>
        <dbReference type="ARBA" id="ARBA00022989"/>
    </source>
</evidence>
<accession>A0A4P9JLF4</accession>
<dbReference type="GO" id="GO:0016020">
    <property type="term" value="C:membrane"/>
    <property type="evidence" value="ECO:0007669"/>
    <property type="project" value="UniProtKB-SubCell"/>
</dbReference>
<evidence type="ECO:0000256" key="1">
    <source>
        <dbReference type="ARBA" id="ARBA00004141"/>
    </source>
</evidence>
<keyword evidence="6" id="KW-0496">Mitochondrion</keyword>
<dbReference type="EMBL" id="MH888186">
    <property type="protein sequence ID" value="QCU82624.1"/>
    <property type="molecule type" value="Genomic_DNA"/>
</dbReference>
<comment type="subcellular location">
    <subcellularLocation>
        <location evidence="1">Membrane</location>
        <topology evidence="1">Multi-pass membrane protein</topology>
    </subcellularLocation>
</comment>
<evidence type="ECO:0000256" key="5">
    <source>
        <dbReference type="SAM" id="Phobius"/>
    </source>
</evidence>
<dbReference type="AlphaFoldDB" id="A0A4P9JLF4"/>